<dbReference type="Pfam" id="PF07724">
    <property type="entry name" value="AAA_2"/>
    <property type="match status" value="1"/>
</dbReference>
<evidence type="ECO:0000256" key="2">
    <source>
        <dbReference type="ARBA" id="ARBA00022840"/>
    </source>
</evidence>
<keyword evidence="2" id="KW-0067">ATP-binding</keyword>
<feature type="non-terminal residue" evidence="4">
    <location>
        <position position="1"/>
    </location>
</feature>
<dbReference type="Gene3D" id="3.40.50.300">
    <property type="entry name" value="P-loop containing nucleotide triphosphate hydrolases"/>
    <property type="match status" value="1"/>
</dbReference>
<proteinExistence type="predicted"/>
<sequence>YEEGGQLTERVRRRPYSVVLLDEIEKAHPDVFNMLLQIMEEGHLTDSFGRRIDFRNTILIMTSNIGAELIKNKGGFGFGRRDEDASYERMKEMLEKEVERHFRPEFLNRLDEVIVFRALTREDLAEIVDYELRRVRERLGEHGLDLVLDKDARAFLIEKGYNPDFGARPLRRAIARYIEDPLSEDILRGLYKEKNKILVTTKTEGTVDKHLYFEAILDETDQPEPAEVSEST</sequence>
<dbReference type="AlphaFoldDB" id="A0A0F9B3P3"/>
<dbReference type="InterPro" id="IPR001270">
    <property type="entry name" value="ClpA/B"/>
</dbReference>
<evidence type="ECO:0000256" key="1">
    <source>
        <dbReference type="ARBA" id="ARBA00022741"/>
    </source>
</evidence>
<dbReference type="EMBL" id="LAZR01054140">
    <property type="protein sequence ID" value="KKK79196.1"/>
    <property type="molecule type" value="Genomic_DNA"/>
</dbReference>
<name>A0A0F9B3P3_9ZZZZ</name>
<dbReference type="SUPFAM" id="SSF52540">
    <property type="entry name" value="P-loop containing nucleoside triphosphate hydrolases"/>
    <property type="match status" value="1"/>
</dbReference>
<dbReference type="PRINTS" id="PR00300">
    <property type="entry name" value="CLPPROTEASEA"/>
</dbReference>
<accession>A0A0F9B3P3</accession>
<evidence type="ECO:0000259" key="3">
    <source>
        <dbReference type="SMART" id="SM01086"/>
    </source>
</evidence>
<dbReference type="PANTHER" id="PTHR11638">
    <property type="entry name" value="ATP-DEPENDENT CLP PROTEASE"/>
    <property type="match status" value="1"/>
</dbReference>
<reference evidence="4" key="1">
    <citation type="journal article" date="2015" name="Nature">
        <title>Complex archaea that bridge the gap between prokaryotes and eukaryotes.</title>
        <authorList>
            <person name="Spang A."/>
            <person name="Saw J.H."/>
            <person name="Jorgensen S.L."/>
            <person name="Zaremba-Niedzwiedzka K."/>
            <person name="Martijn J."/>
            <person name="Lind A.E."/>
            <person name="van Eijk R."/>
            <person name="Schleper C."/>
            <person name="Guy L."/>
            <person name="Ettema T.J."/>
        </authorList>
    </citation>
    <scope>NUCLEOTIDE SEQUENCE</scope>
</reference>
<dbReference type="InterPro" id="IPR003959">
    <property type="entry name" value="ATPase_AAA_core"/>
</dbReference>
<dbReference type="GO" id="GO:0016887">
    <property type="term" value="F:ATP hydrolysis activity"/>
    <property type="evidence" value="ECO:0007669"/>
    <property type="project" value="InterPro"/>
</dbReference>
<feature type="domain" description="Clp ATPase C-terminal" evidence="3">
    <location>
        <begin position="119"/>
        <end position="213"/>
    </location>
</feature>
<comment type="caution">
    <text evidence="4">The sequence shown here is derived from an EMBL/GenBank/DDBJ whole genome shotgun (WGS) entry which is preliminary data.</text>
</comment>
<dbReference type="InterPro" id="IPR050130">
    <property type="entry name" value="ClpA_ClpB"/>
</dbReference>
<protein>
    <recommendedName>
        <fullName evidence="3">Clp ATPase C-terminal domain-containing protein</fullName>
    </recommendedName>
</protein>
<organism evidence="4">
    <name type="scientific">marine sediment metagenome</name>
    <dbReference type="NCBI Taxonomy" id="412755"/>
    <lineage>
        <taxon>unclassified sequences</taxon>
        <taxon>metagenomes</taxon>
        <taxon>ecological metagenomes</taxon>
    </lineage>
</organism>
<dbReference type="GO" id="GO:0005737">
    <property type="term" value="C:cytoplasm"/>
    <property type="evidence" value="ECO:0007669"/>
    <property type="project" value="TreeGrafter"/>
</dbReference>
<dbReference type="Pfam" id="PF10431">
    <property type="entry name" value="ClpB_D2-small"/>
    <property type="match status" value="1"/>
</dbReference>
<dbReference type="InterPro" id="IPR019489">
    <property type="entry name" value="Clp_ATPase_C"/>
</dbReference>
<dbReference type="InterPro" id="IPR027417">
    <property type="entry name" value="P-loop_NTPase"/>
</dbReference>
<dbReference type="PANTHER" id="PTHR11638:SF18">
    <property type="entry name" value="HEAT SHOCK PROTEIN 104"/>
    <property type="match status" value="1"/>
</dbReference>
<keyword evidence="1" id="KW-0547">Nucleotide-binding</keyword>
<dbReference type="GO" id="GO:0034605">
    <property type="term" value="P:cellular response to heat"/>
    <property type="evidence" value="ECO:0007669"/>
    <property type="project" value="TreeGrafter"/>
</dbReference>
<evidence type="ECO:0000313" key="4">
    <source>
        <dbReference type="EMBL" id="KKK79196.1"/>
    </source>
</evidence>
<dbReference type="GO" id="GO:0005524">
    <property type="term" value="F:ATP binding"/>
    <property type="evidence" value="ECO:0007669"/>
    <property type="project" value="UniProtKB-KW"/>
</dbReference>
<dbReference type="SMART" id="SM01086">
    <property type="entry name" value="ClpB_D2-small"/>
    <property type="match status" value="1"/>
</dbReference>
<dbReference type="Gene3D" id="1.10.8.60">
    <property type="match status" value="1"/>
</dbReference>
<gene>
    <name evidence="4" type="ORF">LCGC14_2835940</name>
</gene>